<dbReference type="Gene3D" id="1.10.101.10">
    <property type="entry name" value="PGBD-like superfamily/PGBD"/>
    <property type="match status" value="1"/>
</dbReference>
<dbReference type="InterPro" id="IPR012334">
    <property type="entry name" value="Pectin_lyas_fold"/>
</dbReference>
<dbReference type="Pfam" id="PF01471">
    <property type="entry name" value="PG_binding_1"/>
    <property type="match status" value="1"/>
</dbReference>
<protein>
    <recommendedName>
        <fullName evidence="6">Right handed beta helix domain-containing protein</fullName>
    </recommendedName>
</protein>
<feature type="domain" description="Right handed beta helix" evidence="3">
    <location>
        <begin position="224"/>
        <end position="357"/>
    </location>
</feature>
<dbReference type="AlphaFoldDB" id="A0A1G1ZLQ3"/>
<organism evidence="4 5">
    <name type="scientific">Candidatus Harrisonbacteria bacterium RIFCSPLOWO2_01_FULL_44_18</name>
    <dbReference type="NCBI Taxonomy" id="1798407"/>
    <lineage>
        <taxon>Bacteria</taxon>
        <taxon>Candidatus Harrisoniibacteriota</taxon>
    </lineage>
</organism>
<dbReference type="InterPro" id="IPR036365">
    <property type="entry name" value="PGBD-like_sf"/>
</dbReference>
<dbReference type="STRING" id="1798407.A3A16_02890"/>
<reference evidence="4 5" key="1">
    <citation type="journal article" date="2016" name="Nat. Commun.">
        <title>Thousands of microbial genomes shed light on interconnected biogeochemical processes in an aquifer system.</title>
        <authorList>
            <person name="Anantharaman K."/>
            <person name="Brown C.T."/>
            <person name="Hug L.A."/>
            <person name="Sharon I."/>
            <person name="Castelle C.J."/>
            <person name="Probst A.J."/>
            <person name="Thomas B.C."/>
            <person name="Singh A."/>
            <person name="Wilkins M.J."/>
            <person name="Karaoz U."/>
            <person name="Brodie E.L."/>
            <person name="Williams K.H."/>
            <person name="Hubbard S.S."/>
            <person name="Banfield J.F."/>
        </authorList>
    </citation>
    <scope>NUCLEOTIDE SEQUENCE [LARGE SCALE GENOMIC DNA]</scope>
</reference>
<comment type="caution">
    <text evidence="4">The sequence shown here is derived from an EMBL/GenBank/DDBJ whole genome shotgun (WGS) entry which is preliminary data.</text>
</comment>
<dbReference type="InterPro" id="IPR002477">
    <property type="entry name" value="Peptidoglycan-bd-like"/>
</dbReference>
<evidence type="ECO:0000313" key="4">
    <source>
        <dbReference type="EMBL" id="OGY65369.1"/>
    </source>
</evidence>
<evidence type="ECO:0000313" key="5">
    <source>
        <dbReference type="Proteomes" id="UP000177942"/>
    </source>
</evidence>
<dbReference type="SUPFAM" id="SSF51126">
    <property type="entry name" value="Pectin lyase-like"/>
    <property type="match status" value="1"/>
</dbReference>
<dbReference type="InterPro" id="IPR039448">
    <property type="entry name" value="Beta_helix"/>
</dbReference>
<accession>A0A1G1ZLQ3</accession>
<name>A0A1G1ZLQ3_9BACT</name>
<keyword evidence="1" id="KW-0732">Signal</keyword>
<dbReference type="Gene3D" id="2.160.20.10">
    <property type="entry name" value="Single-stranded right-handed beta-helix, Pectin lyase-like"/>
    <property type="match status" value="2"/>
</dbReference>
<evidence type="ECO:0000259" key="2">
    <source>
        <dbReference type="Pfam" id="PF01471"/>
    </source>
</evidence>
<dbReference type="InterPro" id="IPR006626">
    <property type="entry name" value="PbH1"/>
</dbReference>
<evidence type="ECO:0008006" key="6">
    <source>
        <dbReference type="Google" id="ProtNLM"/>
    </source>
</evidence>
<dbReference type="SUPFAM" id="SSF47090">
    <property type="entry name" value="PGBD-like"/>
    <property type="match status" value="1"/>
</dbReference>
<sequence>MRKLFLLLIIFGLFSYLTASAAVFTPLLPDTPVFRSEEMFRPLDRGVTGFTESLYKGFQNPQVEELQKFLKQWPDVYPEGLVTGYFGLLTEAAVKRFQVKYGIVSSGTPETTGYGRVGAFTRAKLNELLVSAPVVAEEPAAREAIEIKPEPEPAVAVLSLEPVCKTRKIPSEYAAIQSAIDAACSGDVILISPGVYQENLFVKTNALTIQSEQGAEATIINPDKGLGIVLTDGVNSAVIDGLTVNTNLDNIAVYLNIPREEAAVTVKNSIIKNSSIGISVFAVAGSILLKNNLIINNKSFGIYDNAAYGGVVSAENNTIAKNNTGYYLDSVGGNHKLINNIIVSNREYGVAASQGSAEKEHEILKISYTNVWNNATENYYTFRRREKFTPSGINNFSTDPLFAGADNYQLRSNSIMIDAGDPAFSKDPDGTRADIGAYPFDQRTLPSGSQVKSSFLGNLLQVILGWFR</sequence>
<feature type="chain" id="PRO_5009581850" description="Right handed beta helix domain-containing protein" evidence="1">
    <location>
        <begin position="22"/>
        <end position="468"/>
    </location>
</feature>
<evidence type="ECO:0000259" key="3">
    <source>
        <dbReference type="Pfam" id="PF13229"/>
    </source>
</evidence>
<proteinExistence type="predicted"/>
<dbReference type="InterPro" id="IPR036366">
    <property type="entry name" value="PGBDSf"/>
</dbReference>
<dbReference type="InterPro" id="IPR011050">
    <property type="entry name" value="Pectin_lyase_fold/virulence"/>
</dbReference>
<dbReference type="Proteomes" id="UP000177942">
    <property type="component" value="Unassembled WGS sequence"/>
</dbReference>
<dbReference type="SMART" id="SM00710">
    <property type="entry name" value="PbH1"/>
    <property type="match status" value="4"/>
</dbReference>
<feature type="signal peptide" evidence="1">
    <location>
        <begin position="1"/>
        <end position="21"/>
    </location>
</feature>
<gene>
    <name evidence="4" type="ORF">A3A16_02890</name>
</gene>
<dbReference type="EMBL" id="MHJJ01000011">
    <property type="protein sequence ID" value="OGY65369.1"/>
    <property type="molecule type" value="Genomic_DNA"/>
</dbReference>
<evidence type="ECO:0000256" key="1">
    <source>
        <dbReference type="SAM" id="SignalP"/>
    </source>
</evidence>
<feature type="domain" description="Peptidoglycan binding-like" evidence="2">
    <location>
        <begin position="60"/>
        <end position="107"/>
    </location>
</feature>
<dbReference type="Pfam" id="PF13229">
    <property type="entry name" value="Beta_helix"/>
    <property type="match status" value="1"/>
</dbReference>